<dbReference type="InterPro" id="IPR013324">
    <property type="entry name" value="RNA_pol_sigma_r3/r4-like"/>
</dbReference>
<dbReference type="PROSITE" id="PS00716">
    <property type="entry name" value="SIGMA70_2"/>
    <property type="match status" value="1"/>
</dbReference>
<dbReference type="GO" id="GO:0003899">
    <property type="term" value="F:DNA-directed RNA polymerase activity"/>
    <property type="evidence" value="ECO:0007669"/>
    <property type="project" value="InterPro"/>
</dbReference>
<feature type="domain" description="RNA polymerase sigma-70" evidence="5">
    <location>
        <begin position="203"/>
        <end position="229"/>
    </location>
</feature>
<dbReference type="InterPro" id="IPR013325">
    <property type="entry name" value="RNA_pol_sigma_r2"/>
</dbReference>
<evidence type="ECO:0000313" key="6">
    <source>
        <dbReference type="EMBL" id="KRM62949.1"/>
    </source>
</evidence>
<dbReference type="AlphaFoldDB" id="A0A0R2A8C7"/>
<dbReference type="PANTHER" id="PTHR30385:SF7">
    <property type="entry name" value="RNA POLYMERASE SIGMA FACTOR FLIA"/>
    <property type="match status" value="1"/>
</dbReference>
<evidence type="ECO:0000256" key="4">
    <source>
        <dbReference type="ARBA" id="ARBA00023163"/>
    </source>
</evidence>
<keyword evidence="6" id="KW-0240">DNA-directed RNA polymerase</keyword>
<dbReference type="SUPFAM" id="SSF88946">
    <property type="entry name" value="Sigma2 domain of RNA polymerase sigma factors"/>
    <property type="match status" value="1"/>
</dbReference>
<dbReference type="EMBL" id="AYYP01000072">
    <property type="protein sequence ID" value="KRM62949.1"/>
    <property type="molecule type" value="Genomic_DNA"/>
</dbReference>
<comment type="caution">
    <text evidence="6">The sequence shown here is derived from an EMBL/GenBank/DDBJ whole genome shotgun (WGS) entry which is preliminary data.</text>
</comment>
<dbReference type="SUPFAM" id="SSF88659">
    <property type="entry name" value="Sigma3 and sigma4 domains of RNA polymerase sigma factors"/>
    <property type="match status" value="2"/>
</dbReference>
<sequence>MDMYEVDLESQVLKYLPLVERIASRISVKNTNYEYEDLYNIGVIGLIDSLKKYDPSKKVPFGGYASIRIKGAIIDEVRRHSKLPRYKMNLINEYYRAKEELESQAQHTASDEEIVAKMGIDLNQLGEIYDSMHYLASVSLEGTMFSKQEDQIHLADLLEDQTATDAEENLLVAEQKQILAKAIKRLTEREQLILSLYYQEEATLKEIAAVLDISIARVSQLHGKAIAKLRADIQKELNR</sequence>
<dbReference type="NCBIfam" id="TIGR02479">
    <property type="entry name" value="FliA_WhiG"/>
    <property type="match status" value="1"/>
</dbReference>
<dbReference type="InterPro" id="IPR007630">
    <property type="entry name" value="RNA_pol_sigma70_r4"/>
</dbReference>
<dbReference type="PATRIC" id="fig|1423718.3.peg.1247"/>
<proteinExistence type="predicted"/>
<dbReference type="Pfam" id="PF04545">
    <property type="entry name" value="Sigma70_r4"/>
    <property type="match status" value="1"/>
</dbReference>
<dbReference type="CDD" id="cd06171">
    <property type="entry name" value="Sigma70_r4"/>
    <property type="match status" value="1"/>
</dbReference>
<keyword evidence="7" id="KW-1185">Reference proteome</keyword>
<reference evidence="6 7" key="1">
    <citation type="journal article" date="2015" name="Genome Announc.">
        <title>Expanding the biotechnology potential of lactobacilli through comparative genomics of 213 strains and associated genera.</title>
        <authorList>
            <person name="Sun Z."/>
            <person name="Harris H.M."/>
            <person name="McCann A."/>
            <person name="Guo C."/>
            <person name="Argimon S."/>
            <person name="Zhang W."/>
            <person name="Yang X."/>
            <person name="Jeffery I.B."/>
            <person name="Cooney J.C."/>
            <person name="Kagawa T.F."/>
            <person name="Liu W."/>
            <person name="Song Y."/>
            <person name="Salvetti E."/>
            <person name="Wrobel A."/>
            <person name="Rasinkangas P."/>
            <person name="Parkhill J."/>
            <person name="Rea M.C."/>
            <person name="O'Sullivan O."/>
            <person name="Ritari J."/>
            <person name="Douillard F.P."/>
            <person name="Paul Ross R."/>
            <person name="Yang R."/>
            <person name="Briner A.E."/>
            <person name="Felis G.E."/>
            <person name="de Vos W.M."/>
            <person name="Barrangou R."/>
            <person name="Klaenhammer T.R."/>
            <person name="Caufield P.W."/>
            <person name="Cui Y."/>
            <person name="Zhang H."/>
            <person name="O'Toole P.W."/>
        </authorList>
    </citation>
    <scope>NUCLEOTIDE SEQUENCE [LARGE SCALE GENOMIC DNA]</scope>
    <source>
        <strain evidence="6 7">DSM 20509</strain>
    </source>
</reference>
<keyword evidence="4" id="KW-0804">Transcription</keyword>
<gene>
    <name evidence="6" type="ORF">FC14_GL001189</name>
</gene>
<keyword evidence="1" id="KW-0805">Transcription regulation</keyword>
<evidence type="ECO:0000256" key="3">
    <source>
        <dbReference type="ARBA" id="ARBA00023125"/>
    </source>
</evidence>
<dbReference type="Gene3D" id="1.20.140.160">
    <property type="match status" value="1"/>
</dbReference>
<dbReference type="InterPro" id="IPR012845">
    <property type="entry name" value="RNA_pol_sigma_FliA_WhiG"/>
</dbReference>
<dbReference type="InterPro" id="IPR000943">
    <property type="entry name" value="RNA_pol_sigma70"/>
</dbReference>
<dbReference type="Gene3D" id="1.10.1740.10">
    <property type="match status" value="1"/>
</dbReference>
<dbReference type="PANTHER" id="PTHR30385">
    <property type="entry name" value="SIGMA FACTOR F FLAGELLAR"/>
    <property type="match status" value="1"/>
</dbReference>
<keyword evidence="3" id="KW-0238">DNA-binding</keyword>
<dbReference type="GO" id="GO:0006352">
    <property type="term" value="P:DNA-templated transcription initiation"/>
    <property type="evidence" value="ECO:0007669"/>
    <property type="project" value="InterPro"/>
</dbReference>
<dbReference type="Pfam" id="PF04542">
    <property type="entry name" value="Sigma70_r2"/>
    <property type="match status" value="1"/>
</dbReference>
<dbReference type="InterPro" id="IPR007624">
    <property type="entry name" value="RNA_pol_sigma70_r3"/>
</dbReference>
<keyword evidence="2" id="KW-0731">Sigma factor</keyword>
<protein>
    <submittedName>
        <fullName evidence="6">DNA-directed RNA polymerase sigma subunit FliA</fullName>
    </submittedName>
</protein>
<evidence type="ECO:0000313" key="7">
    <source>
        <dbReference type="Proteomes" id="UP000051008"/>
    </source>
</evidence>
<dbReference type="InterPro" id="IPR014284">
    <property type="entry name" value="RNA_pol_sigma-70_dom"/>
</dbReference>
<dbReference type="GO" id="GO:0003677">
    <property type="term" value="F:DNA binding"/>
    <property type="evidence" value="ECO:0007669"/>
    <property type="project" value="UniProtKB-KW"/>
</dbReference>
<dbReference type="GO" id="GO:0016987">
    <property type="term" value="F:sigma factor activity"/>
    <property type="evidence" value="ECO:0007669"/>
    <property type="project" value="UniProtKB-KW"/>
</dbReference>
<evidence type="ECO:0000259" key="5">
    <source>
        <dbReference type="PROSITE" id="PS00716"/>
    </source>
</evidence>
<evidence type="ECO:0000256" key="1">
    <source>
        <dbReference type="ARBA" id="ARBA00023015"/>
    </source>
</evidence>
<evidence type="ECO:0000256" key="2">
    <source>
        <dbReference type="ARBA" id="ARBA00023082"/>
    </source>
</evidence>
<name>A0A0R2A8C7_9LACO</name>
<dbReference type="PRINTS" id="PR00046">
    <property type="entry name" value="SIGMA70FCT"/>
</dbReference>
<dbReference type="Proteomes" id="UP000051008">
    <property type="component" value="Unassembled WGS sequence"/>
</dbReference>
<dbReference type="Pfam" id="PF04539">
    <property type="entry name" value="Sigma70_r3"/>
    <property type="match status" value="1"/>
</dbReference>
<dbReference type="InterPro" id="IPR007627">
    <property type="entry name" value="RNA_pol_sigma70_r2"/>
</dbReference>
<dbReference type="GO" id="GO:0000428">
    <property type="term" value="C:DNA-directed RNA polymerase complex"/>
    <property type="evidence" value="ECO:0007669"/>
    <property type="project" value="UniProtKB-KW"/>
</dbReference>
<accession>A0A0R2A8C7</accession>
<organism evidence="6 7">
    <name type="scientific">Ligilactobacillus agilis DSM 20509</name>
    <dbReference type="NCBI Taxonomy" id="1423718"/>
    <lineage>
        <taxon>Bacteria</taxon>
        <taxon>Bacillati</taxon>
        <taxon>Bacillota</taxon>
        <taxon>Bacilli</taxon>
        <taxon>Lactobacillales</taxon>
        <taxon>Lactobacillaceae</taxon>
        <taxon>Ligilactobacillus</taxon>
    </lineage>
</organism>
<dbReference type="NCBIfam" id="TIGR02937">
    <property type="entry name" value="sigma70-ECF"/>
    <property type="match status" value="1"/>
</dbReference>